<dbReference type="Proteomes" id="UP000634136">
    <property type="component" value="Unassembled WGS sequence"/>
</dbReference>
<keyword evidence="1" id="KW-0732">Signal</keyword>
<evidence type="ECO:0000313" key="2">
    <source>
        <dbReference type="EMBL" id="KAF7826127.1"/>
    </source>
</evidence>
<accession>A0A834TQI3</accession>
<gene>
    <name evidence="2" type="ORF">G2W53_017291</name>
</gene>
<organism evidence="2 3">
    <name type="scientific">Senna tora</name>
    <dbReference type="NCBI Taxonomy" id="362788"/>
    <lineage>
        <taxon>Eukaryota</taxon>
        <taxon>Viridiplantae</taxon>
        <taxon>Streptophyta</taxon>
        <taxon>Embryophyta</taxon>
        <taxon>Tracheophyta</taxon>
        <taxon>Spermatophyta</taxon>
        <taxon>Magnoliopsida</taxon>
        <taxon>eudicotyledons</taxon>
        <taxon>Gunneridae</taxon>
        <taxon>Pentapetalae</taxon>
        <taxon>rosids</taxon>
        <taxon>fabids</taxon>
        <taxon>Fabales</taxon>
        <taxon>Fabaceae</taxon>
        <taxon>Caesalpinioideae</taxon>
        <taxon>Cassia clade</taxon>
        <taxon>Senna</taxon>
    </lineage>
</organism>
<feature type="signal peptide" evidence="1">
    <location>
        <begin position="1"/>
        <end position="17"/>
    </location>
</feature>
<feature type="chain" id="PRO_5032584190" evidence="1">
    <location>
        <begin position="18"/>
        <end position="86"/>
    </location>
</feature>
<sequence length="86" mass="9324">MAAAATILISRLPATTATVTRCSALPYLPPRLSSTSSFSTSLKHFPEFRKSLLQTRATSSEETSTSVDGSELFTDLKEKARSFPLI</sequence>
<dbReference type="EMBL" id="JAAIUW010000006">
    <property type="protein sequence ID" value="KAF7826127.1"/>
    <property type="molecule type" value="Genomic_DNA"/>
</dbReference>
<reference evidence="2" key="1">
    <citation type="submission" date="2020-09" db="EMBL/GenBank/DDBJ databases">
        <title>Genome-Enabled Discovery of Anthraquinone Biosynthesis in Senna tora.</title>
        <authorList>
            <person name="Kang S.-H."/>
            <person name="Pandey R.P."/>
            <person name="Lee C.-M."/>
            <person name="Sim J.-S."/>
            <person name="Jeong J.-T."/>
            <person name="Choi B.-S."/>
            <person name="Jung M."/>
            <person name="Ginzburg D."/>
            <person name="Zhao K."/>
            <person name="Won S.Y."/>
            <person name="Oh T.-J."/>
            <person name="Yu Y."/>
            <person name="Kim N.-H."/>
            <person name="Lee O.R."/>
            <person name="Lee T.-H."/>
            <person name="Bashyal P."/>
            <person name="Kim T.-S."/>
            <person name="Lee W.-H."/>
            <person name="Kawkins C."/>
            <person name="Kim C.-K."/>
            <person name="Kim J.S."/>
            <person name="Ahn B.O."/>
            <person name="Rhee S.Y."/>
            <person name="Sohng J.K."/>
        </authorList>
    </citation>
    <scope>NUCLEOTIDE SEQUENCE</scope>
    <source>
        <tissue evidence="2">Leaf</tissue>
    </source>
</reference>
<proteinExistence type="predicted"/>
<dbReference type="AlphaFoldDB" id="A0A834TQI3"/>
<name>A0A834TQI3_9FABA</name>
<keyword evidence="3" id="KW-1185">Reference proteome</keyword>
<comment type="caution">
    <text evidence="2">The sequence shown here is derived from an EMBL/GenBank/DDBJ whole genome shotgun (WGS) entry which is preliminary data.</text>
</comment>
<evidence type="ECO:0000256" key="1">
    <source>
        <dbReference type="SAM" id="SignalP"/>
    </source>
</evidence>
<evidence type="ECO:0000313" key="3">
    <source>
        <dbReference type="Proteomes" id="UP000634136"/>
    </source>
</evidence>
<protein>
    <submittedName>
        <fullName evidence="2">Protein CURVATURE THYLAKOID 1A, chloroplastic-like</fullName>
    </submittedName>
</protein>